<accession>A0A1T1AWK1</accession>
<organism evidence="1 2">
    <name type="scientific">Rhodoferax fermentans</name>
    <dbReference type="NCBI Taxonomy" id="28066"/>
    <lineage>
        <taxon>Bacteria</taxon>
        <taxon>Pseudomonadati</taxon>
        <taxon>Pseudomonadota</taxon>
        <taxon>Betaproteobacteria</taxon>
        <taxon>Burkholderiales</taxon>
        <taxon>Comamonadaceae</taxon>
        <taxon>Rhodoferax</taxon>
    </lineage>
</organism>
<protein>
    <submittedName>
        <fullName evidence="1">Uncharacterized protein</fullName>
    </submittedName>
</protein>
<evidence type="ECO:0000313" key="1">
    <source>
        <dbReference type="EMBL" id="OOV08509.1"/>
    </source>
</evidence>
<dbReference type="OrthoDB" id="8910960at2"/>
<dbReference type="STRING" id="28066.RF819_19025"/>
<dbReference type="RefSeq" id="WP_078366395.1">
    <property type="nucleotide sequence ID" value="NZ_MTJN01000002.1"/>
</dbReference>
<name>A0A1T1AWK1_RHOFE</name>
<dbReference type="AlphaFoldDB" id="A0A1T1AWK1"/>
<keyword evidence="2" id="KW-1185">Reference proteome</keyword>
<evidence type="ECO:0000313" key="2">
    <source>
        <dbReference type="Proteomes" id="UP000190750"/>
    </source>
</evidence>
<gene>
    <name evidence="1" type="ORF">RF819_19025</name>
</gene>
<reference evidence="1 2" key="1">
    <citation type="submission" date="2017-01" db="EMBL/GenBank/DDBJ databases">
        <title>Genome sequencing of Rhodoferax fermentans JCM 7819.</title>
        <authorList>
            <person name="Kim Y.J."/>
            <person name="Farh M.E.-A."/>
            <person name="Yang D.-C."/>
        </authorList>
    </citation>
    <scope>NUCLEOTIDE SEQUENCE [LARGE SCALE GENOMIC DNA]</scope>
    <source>
        <strain evidence="1 2">JCM 7819</strain>
    </source>
</reference>
<sequence length="68" mass="7075">MTTDTRCCGTGTCLINPEGLCWCGQRWNGDQMCGPGSEPNQPTALIDQGQTAAEVAANQTTNTITSPG</sequence>
<dbReference type="EMBL" id="MTJN01000002">
    <property type="protein sequence ID" value="OOV08509.1"/>
    <property type="molecule type" value="Genomic_DNA"/>
</dbReference>
<dbReference type="Proteomes" id="UP000190750">
    <property type="component" value="Unassembled WGS sequence"/>
</dbReference>
<comment type="caution">
    <text evidence="1">The sequence shown here is derived from an EMBL/GenBank/DDBJ whole genome shotgun (WGS) entry which is preliminary data.</text>
</comment>
<proteinExistence type="predicted"/>